<dbReference type="HOGENOM" id="CLU_3320963_0_0_1"/>
<name>K3YF91_SETIT</name>
<proteinExistence type="predicted"/>
<dbReference type="Gramene" id="KQK96258">
    <property type="protein sequence ID" value="KQK96258"/>
    <property type="gene ID" value="SETIT_012908mg"/>
</dbReference>
<protein>
    <submittedName>
        <fullName evidence="1">Uncharacterized protein</fullName>
    </submittedName>
</protein>
<dbReference type="Proteomes" id="UP000004995">
    <property type="component" value="Unassembled WGS sequence"/>
</dbReference>
<sequence length="39" mass="4619">MTSRQYDQKMVSQIDSLYFLHDSLLIRHLCNAIATTQYN</sequence>
<evidence type="ECO:0000313" key="2">
    <source>
        <dbReference type="Proteomes" id="UP000004995"/>
    </source>
</evidence>
<dbReference type="EMBL" id="AGNK02004067">
    <property type="status" value="NOT_ANNOTATED_CDS"/>
    <property type="molecule type" value="Genomic_DNA"/>
</dbReference>
<dbReference type="EnsemblPlants" id="KQK96258">
    <property type="protein sequence ID" value="KQK96258"/>
    <property type="gene ID" value="SETIT_012908mg"/>
</dbReference>
<accession>K3YF91</accession>
<organism evidence="1 2">
    <name type="scientific">Setaria italica</name>
    <name type="common">Foxtail millet</name>
    <name type="synonym">Panicum italicum</name>
    <dbReference type="NCBI Taxonomy" id="4555"/>
    <lineage>
        <taxon>Eukaryota</taxon>
        <taxon>Viridiplantae</taxon>
        <taxon>Streptophyta</taxon>
        <taxon>Embryophyta</taxon>
        <taxon>Tracheophyta</taxon>
        <taxon>Spermatophyta</taxon>
        <taxon>Magnoliopsida</taxon>
        <taxon>Liliopsida</taxon>
        <taxon>Poales</taxon>
        <taxon>Poaceae</taxon>
        <taxon>PACMAD clade</taxon>
        <taxon>Panicoideae</taxon>
        <taxon>Panicodae</taxon>
        <taxon>Paniceae</taxon>
        <taxon>Cenchrinae</taxon>
        <taxon>Setaria</taxon>
    </lineage>
</organism>
<dbReference type="InParanoid" id="K3YF91"/>
<dbReference type="AlphaFoldDB" id="K3YF91"/>
<reference evidence="2" key="1">
    <citation type="journal article" date="2012" name="Nat. Biotechnol.">
        <title>Reference genome sequence of the model plant Setaria.</title>
        <authorList>
            <person name="Bennetzen J.L."/>
            <person name="Schmutz J."/>
            <person name="Wang H."/>
            <person name="Percifield R."/>
            <person name="Hawkins J."/>
            <person name="Pontaroli A.C."/>
            <person name="Estep M."/>
            <person name="Feng L."/>
            <person name="Vaughn J.N."/>
            <person name="Grimwood J."/>
            <person name="Jenkins J."/>
            <person name="Barry K."/>
            <person name="Lindquist E."/>
            <person name="Hellsten U."/>
            <person name="Deshpande S."/>
            <person name="Wang X."/>
            <person name="Wu X."/>
            <person name="Mitros T."/>
            <person name="Triplett J."/>
            <person name="Yang X."/>
            <person name="Ye C.Y."/>
            <person name="Mauro-Herrera M."/>
            <person name="Wang L."/>
            <person name="Li P."/>
            <person name="Sharma M."/>
            <person name="Sharma R."/>
            <person name="Ronald P.C."/>
            <person name="Panaud O."/>
            <person name="Kellogg E.A."/>
            <person name="Brutnell T.P."/>
            <person name="Doust A.N."/>
            <person name="Tuskan G.A."/>
            <person name="Rokhsar D."/>
            <person name="Devos K.M."/>
        </authorList>
    </citation>
    <scope>NUCLEOTIDE SEQUENCE [LARGE SCALE GENOMIC DNA]</scope>
    <source>
        <strain evidence="2">cv. Yugu1</strain>
    </source>
</reference>
<keyword evidence="2" id="KW-1185">Reference proteome</keyword>
<reference evidence="1" key="2">
    <citation type="submission" date="2018-08" db="UniProtKB">
        <authorList>
            <consortium name="EnsemblPlants"/>
        </authorList>
    </citation>
    <scope>IDENTIFICATION</scope>
    <source>
        <strain evidence="1">Yugu1</strain>
    </source>
</reference>
<evidence type="ECO:0000313" key="1">
    <source>
        <dbReference type="EnsemblPlants" id="KQK96258"/>
    </source>
</evidence>